<reference evidence="1 2" key="2">
    <citation type="journal article" date="2022" name="Mol. Ecol. Resour.">
        <title>The genomes of chicory, endive, great burdock and yacon provide insights into Asteraceae paleo-polyploidization history and plant inulin production.</title>
        <authorList>
            <person name="Fan W."/>
            <person name="Wang S."/>
            <person name="Wang H."/>
            <person name="Wang A."/>
            <person name="Jiang F."/>
            <person name="Liu H."/>
            <person name="Zhao H."/>
            <person name="Xu D."/>
            <person name="Zhang Y."/>
        </authorList>
    </citation>
    <scope>NUCLEOTIDE SEQUENCE [LARGE SCALE GENOMIC DNA]</scope>
    <source>
        <strain evidence="2">cv. Yunnan</strain>
        <tissue evidence="1">Leaves</tissue>
    </source>
</reference>
<organism evidence="1 2">
    <name type="scientific">Smallanthus sonchifolius</name>
    <dbReference type="NCBI Taxonomy" id="185202"/>
    <lineage>
        <taxon>Eukaryota</taxon>
        <taxon>Viridiplantae</taxon>
        <taxon>Streptophyta</taxon>
        <taxon>Embryophyta</taxon>
        <taxon>Tracheophyta</taxon>
        <taxon>Spermatophyta</taxon>
        <taxon>Magnoliopsida</taxon>
        <taxon>eudicotyledons</taxon>
        <taxon>Gunneridae</taxon>
        <taxon>Pentapetalae</taxon>
        <taxon>asterids</taxon>
        <taxon>campanulids</taxon>
        <taxon>Asterales</taxon>
        <taxon>Asteraceae</taxon>
        <taxon>Asteroideae</taxon>
        <taxon>Heliantheae alliance</taxon>
        <taxon>Millerieae</taxon>
        <taxon>Smallanthus</taxon>
    </lineage>
</organism>
<dbReference type="Proteomes" id="UP001056120">
    <property type="component" value="Linkage Group LG19"/>
</dbReference>
<reference evidence="2" key="1">
    <citation type="journal article" date="2022" name="Mol. Ecol. Resour.">
        <title>The genomes of chicory, endive, great burdock and yacon provide insights into Asteraceae palaeo-polyploidization history and plant inulin production.</title>
        <authorList>
            <person name="Fan W."/>
            <person name="Wang S."/>
            <person name="Wang H."/>
            <person name="Wang A."/>
            <person name="Jiang F."/>
            <person name="Liu H."/>
            <person name="Zhao H."/>
            <person name="Xu D."/>
            <person name="Zhang Y."/>
        </authorList>
    </citation>
    <scope>NUCLEOTIDE SEQUENCE [LARGE SCALE GENOMIC DNA]</scope>
    <source>
        <strain evidence="2">cv. Yunnan</strain>
    </source>
</reference>
<gene>
    <name evidence="1" type="ORF">L1987_57858</name>
</gene>
<accession>A0ACB9DDZ1</accession>
<keyword evidence="2" id="KW-1185">Reference proteome</keyword>
<protein>
    <submittedName>
        <fullName evidence="1">Uncharacterized protein</fullName>
    </submittedName>
</protein>
<evidence type="ECO:0000313" key="1">
    <source>
        <dbReference type="EMBL" id="KAI3744767.1"/>
    </source>
</evidence>
<evidence type="ECO:0000313" key="2">
    <source>
        <dbReference type="Proteomes" id="UP001056120"/>
    </source>
</evidence>
<sequence>MAYAEIEKRNEVVAQKNKEISDKESEVIKLHRKLEQFESYSVVLDYFNSNADPTKRVARIGFISPPFNANYVVEPEIINEEEIDPKTVLKVNPVTGEDMVYESDFEDEMFDEKKVEGIPKEVKIDDPTVVKTVTRDRCIMTEPEEVKVVPTKLSPILQSSGFVAAGYQKVNSSKVPTQTYVPKKPINCSRHSSEAYSSDGSSNSKKTSYFRNYQERRVCFHCNEAGHILINCPYKNQGKMKTVPSQPKVVKILKSKDEGKSSSSLKKNMPGRSFVKSPGFKQQNTLHAKSFVCKEKLEIPQVGISKDSVQEMKFSVPDDCIPCKKGKQRRKSHKSKSTNSIVTPLELLHMDLFGPISIRSIGGKSYCLVVTDDYSRFSWVKFLSSKAETTELVQYLIMGLENLFNLKVRRIRSDNGNEFKNSKMGLFYLQRGIHHEFSAPYVPQQNGVAERKNRTLVETARTMLADSKLPVTFWAEAVNTAY</sequence>
<comment type="caution">
    <text evidence="1">The sequence shown here is derived from an EMBL/GenBank/DDBJ whole genome shotgun (WGS) entry which is preliminary data.</text>
</comment>
<dbReference type="EMBL" id="CM042036">
    <property type="protein sequence ID" value="KAI3744767.1"/>
    <property type="molecule type" value="Genomic_DNA"/>
</dbReference>
<name>A0ACB9DDZ1_9ASTR</name>
<proteinExistence type="predicted"/>